<dbReference type="GO" id="GO:0015288">
    <property type="term" value="F:porin activity"/>
    <property type="evidence" value="ECO:0007669"/>
    <property type="project" value="TreeGrafter"/>
</dbReference>
<name>A0A1U9NP72_9BACT</name>
<reference evidence="9" key="1">
    <citation type="submission" date="2017-02" db="EMBL/GenBank/DDBJ databases">
        <title>Comparative genomics and description of representatives of a novel lineage of planctomycetes thriving in anoxic sediments.</title>
        <authorList>
            <person name="Spring S."/>
            <person name="Bunk B."/>
            <person name="Sproer C."/>
        </authorList>
    </citation>
    <scope>NUCLEOTIDE SEQUENCE [LARGE SCALE GENOMIC DNA]</scope>
    <source>
        <strain evidence="9">ST-NAGAB-D1</strain>
    </source>
</reference>
<dbReference type="OrthoDB" id="229865at2"/>
<evidence type="ECO:0000256" key="7">
    <source>
        <dbReference type="ARBA" id="ARBA00023237"/>
    </source>
</evidence>
<gene>
    <name evidence="8" type="ORF">STSP2_02909</name>
</gene>
<sequence precursor="true">MSKVVVKFLTCFVFGLILIVAGGCEEFASEDSFETIAVPRKKVRQIETLELEEVKEPAEKEIEVIEKAPEDMKLSIEKVRAIALEHNLGLQAQLIAPSIAERQVDVEQAKFEWAFTADAYFNKTDTPTATLLEGSQAEAYDTRLGVNMPLRTGGTLRFSAVDDYVKTNNTFSTLNPSYSNDFLVSISQPLLRNAGQRVNTHSIRLAKYDKVIADARTKLEVIRVLAAADRVYWRLYAARRELKLRQREYELAQAQLERSKRFVEAGEKPQVEVIRAQAGVAQRLEAIIVAENSVRQRQRELKRTLNMPGLDVTSRTRIEIETLPDPVRYEMERERLVQAGLDNRMELLELELQLAKDASTVDFLKNQTLPLATLDYTYNINGLGANREDSLDLLYDKRFEDHRLGVQVLIPLGNEAAKNRLLQGYYQRIQRLATRDSREQLVEQEVLNSVDNVEATWQRIMAARQNAMLAGRLYEAEQRQFELGLRTNTDVLEAQASLADAKSAEIQALAEYQISLVDLAFATGTLPGAAKVEWGPIKPMQETAAAGE</sequence>
<evidence type="ECO:0000256" key="2">
    <source>
        <dbReference type="ARBA" id="ARBA00007613"/>
    </source>
</evidence>
<dbReference type="PANTHER" id="PTHR30026:SF23">
    <property type="entry name" value="TO APRF-PUTATIVE OUTER MEMBRANE EFFLUX PROTEIN OR SECRETED ALKALINE PHOSPHATASE-RELATED"/>
    <property type="match status" value="1"/>
</dbReference>
<dbReference type="Gene3D" id="1.20.1600.10">
    <property type="entry name" value="Outer membrane efflux proteins (OEP)"/>
    <property type="match status" value="1"/>
</dbReference>
<evidence type="ECO:0000313" key="8">
    <source>
        <dbReference type="EMBL" id="AQT69713.1"/>
    </source>
</evidence>
<keyword evidence="6" id="KW-0472">Membrane</keyword>
<dbReference type="AlphaFoldDB" id="A0A1U9NP72"/>
<keyword evidence="9" id="KW-1185">Reference proteome</keyword>
<proteinExistence type="inferred from homology"/>
<dbReference type="SUPFAM" id="SSF56954">
    <property type="entry name" value="Outer membrane efflux proteins (OEP)"/>
    <property type="match status" value="1"/>
</dbReference>
<dbReference type="EMBL" id="CP019791">
    <property type="protein sequence ID" value="AQT69713.1"/>
    <property type="molecule type" value="Genomic_DNA"/>
</dbReference>
<keyword evidence="3" id="KW-0813">Transport</keyword>
<evidence type="ECO:0000256" key="6">
    <source>
        <dbReference type="ARBA" id="ARBA00023136"/>
    </source>
</evidence>
<evidence type="ECO:0000313" key="9">
    <source>
        <dbReference type="Proteomes" id="UP000189674"/>
    </source>
</evidence>
<evidence type="ECO:0000256" key="4">
    <source>
        <dbReference type="ARBA" id="ARBA00022452"/>
    </source>
</evidence>
<dbReference type="GO" id="GO:0015562">
    <property type="term" value="F:efflux transmembrane transporter activity"/>
    <property type="evidence" value="ECO:0007669"/>
    <property type="project" value="InterPro"/>
</dbReference>
<keyword evidence="4" id="KW-1134">Transmembrane beta strand</keyword>
<dbReference type="PROSITE" id="PS51257">
    <property type="entry name" value="PROKAR_LIPOPROTEIN"/>
    <property type="match status" value="1"/>
</dbReference>
<evidence type="ECO:0000256" key="5">
    <source>
        <dbReference type="ARBA" id="ARBA00022692"/>
    </source>
</evidence>
<dbReference type="Proteomes" id="UP000189674">
    <property type="component" value="Chromosome"/>
</dbReference>
<comment type="subcellular location">
    <subcellularLocation>
        <location evidence="1">Cell outer membrane</location>
    </subcellularLocation>
</comment>
<dbReference type="InterPro" id="IPR051906">
    <property type="entry name" value="TolC-like"/>
</dbReference>
<organism evidence="8 9">
    <name type="scientific">Anaerohalosphaera lusitana</name>
    <dbReference type="NCBI Taxonomy" id="1936003"/>
    <lineage>
        <taxon>Bacteria</taxon>
        <taxon>Pseudomonadati</taxon>
        <taxon>Planctomycetota</taxon>
        <taxon>Phycisphaerae</taxon>
        <taxon>Sedimentisphaerales</taxon>
        <taxon>Anaerohalosphaeraceae</taxon>
        <taxon>Anaerohalosphaera</taxon>
    </lineage>
</organism>
<dbReference type="GO" id="GO:0009279">
    <property type="term" value="C:cell outer membrane"/>
    <property type="evidence" value="ECO:0007669"/>
    <property type="project" value="UniProtKB-SubCell"/>
</dbReference>
<accession>A0A1U9NP72</accession>
<dbReference type="RefSeq" id="WP_146663375.1">
    <property type="nucleotide sequence ID" value="NZ_CP019791.1"/>
</dbReference>
<dbReference type="InterPro" id="IPR003423">
    <property type="entry name" value="OMP_efflux"/>
</dbReference>
<evidence type="ECO:0000256" key="3">
    <source>
        <dbReference type="ARBA" id="ARBA00022448"/>
    </source>
</evidence>
<keyword evidence="5" id="KW-0812">Transmembrane</keyword>
<evidence type="ECO:0000256" key="1">
    <source>
        <dbReference type="ARBA" id="ARBA00004442"/>
    </source>
</evidence>
<protein>
    <submittedName>
        <fullName evidence="8">Outer membrane channel protein</fullName>
    </submittedName>
</protein>
<dbReference type="GO" id="GO:1990281">
    <property type="term" value="C:efflux pump complex"/>
    <property type="evidence" value="ECO:0007669"/>
    <property type="project" value="TreeGrafter"/>
</dbReference>
<dbReference type="Pfam" id="PF02321">
    <property type="entry name" value="OEP"/>
    <property type="match status" value="2"/>
</dbReference>
<dbReference type="KEGG" id="alus:STSP2_02909"/>
<keyword evidence="7" id="KW-0998">Cell outer membrane</keyword>
<dbReference type="STRING" id="1936003.STSP2_02909"/>
<comment type="similarity">
    <text evidence="2">Belongs to the outer membrane factor (OMF) (TC 1.B.17) family.</text>
</comment>
<dbReference type="PANTHER" id="PTHR30026">
    <property type="entry name" value="OUTER MEMBRANE PROTEIN TOLC"/>
    <property type="match status" value="1"/>
</dbReference>